<gene>
    <name evidence="2" type="ORF">SAMN05216225_101364</name>
</gene>
<keyword evidence="3" id="KW-1185">Reference proteome</keyword>
<sequence>MENTQPLKERYVIPMWGVVIALFVIYYLCSMPKKRKEVQYVPQFSGYWENDGDDFNEHWSYKTPSFRTRYVNLFQQDNLLYIKLSWKPLNEANEVFKERDQMGAESTMRWLSHQFPEAIIDMEEPIYINIYLEDEIIMLERSTFEGENAWEVVKVLEEEYDEVLEKVKIHFRKYATVLEKMSKFD</sequence>
<dbReference type="STRING" id="930117.SAMN05216225_101364"/>
<accession>A0A1M5GLV4</accession>
<dbReference type="AlphaFoldDB" id="A0A1M5GLV4"/>
<dbReference type="EMBL" id="FQVW01000013">
    <property type="protein sequence ID" value="SHG04663.1"/>
    <property type="molecule type" value="Genomic_DNA"/>
</dbReference>
<keyword evidence="1" id="KW-0812">Transmembrane</keyword>
<evidence type="ECO:0000256" key="1">
    <source>
        <dbReference type="SAM" id="Phobius"/>
    </source>
</evidence>
<evidence type="ECO:0000313" key="2">
    <source>
        <dbReference type="EMBL" id="SHG04663.1"/>
    </source>
</evidence>
<dbReference type="Proteomes" id="UP000183988">
    <property type="component" value="Unassembled WGS sequence"/>
</dbReference>
<protein>
    <submittedName>
        <fullName evidence="2">Uncharacterized protein</fullName>
    </submittedName>
</protein>
<keyword evidence="1" id="KW-0472">Membrane</keyword>
<feature type="transmembrane region" description="Helical" evidence="1">
    <location>
        <begin position="12"/>
        <end position="29"/>
    </location>
</feature>
<keyword evidence="1" id="KW-1133">Transmembrane helix</keyword>
<proteinExistence type="predicted"/>
<evidence type="ECO:0000313" key="3">
    <source>
        <dbReference type="Proteomes" id="UP000183988"/>
    </source>
</evidence>
<name>A0A1M5GLV4_9BACI</name>
<reference evidence="2 3" key="1">
    <citation type="submission" date="2016-11" db="EMBL/GenBank/DDBJ databases">
        <authorList>
            <person name="Jaros S."/>
            <person name="Januszkiewicz K."/>
            <person name="Wedrychowicz H."/>
        </authorList>
    </citation>
    <scope>NUCLEOTIDE SEQUENCE [LARGE SCALE GENOMIC DNA]</scope>
    <source>
        <strain evidence="2 3">IBRC-M 10683</strain>
    </source>
</reference>
<dbReference type="RefSeq" id="WP_234982609.1">
    <property type="nucleotide sequence ID" value="NZ_FQVW01000013.1"/>
</dbReference>
<organism evidence="2 3">
    <name type="scientific">Ornithinibacillus halophilus</name>
    <dbReference type="NCBI Taxonomy" id="930117"/>
    <lineage>
        <taxon>Bacteria</taxon>
        <taxon>Bacillati</taxon>
        <taxon>Bacillota</taxon>
        <taxon>Bacilli</taxon>
        <taxon>Bacillales</taxon>
        <taxon>Bacillaceae</taxon>
        <taxon>Ornithinibacillus</taxon>
    </lineage>
</organism>